<keyword evidence="3 5" id="KW-1133">Transmembrane helix</keyword>
<dbReference type="Pfam" id="PF13564">
    <property type="entry name" value="DoxX_2"/>
    <property type="match status" value="1"/>
</dbReference>
<protein>
    <recommendedName>
        <fullName evidence="8">DoxX family protein</fullName>
    </recommendedName>
</protein>
<feature type="transmembrane region" description="Helical" evidence="5">
    <location>
        <begin position="33"/>
        <end position="51"/>
    </location>
</feature>
<evidence type="ECO:0000256" key="2">
    <source>
        <dbReference type="ARBA" id="ARBA00022692"/>
    </source>
</evidence>
<dbReference type="AlphaFoldDB" id="A0A2N9ALV5"/>
<evidence type="ECO:0000313" key="7">
    <source>
        <dbReference type="Proteomes" id="UP000233769"/>
    </source>
</evidence>
<evidence type="ECO:0000256" key="1">
    <source>
        <dbReference type="ARBA" id="ARBA00004141"/>
    </source>
</evidence>
<dbReference type="InterPro" id="IPR032808">
    <property type="entry name" value="DoxX"/>
</dbReference>
<sequence>MLLATVFVGAAGMKLAASEFETMNFARFGYAPWFMYLAGLAEMLGAVLLWVRGHVAYGALLLAVLAVLAVLMAGGAVSHLRVGDPVMLAAPALGLMALLCGIAVAHRHELPFPRRRTRAEDSDTFEAQASCFGRTHADRAITAARKAP</sequence>
<evidence type="ECO:0000313" key="6">
    <source>
        <dbReference type="EMBL" id="SOR28347.1"/>
    </source>
</evidence>
<evidence type="ECO:0000256" key="4">
    <source>
        <dbReference type="ARBA" id="ARBA00023136"/>
    </source>
</evidence>
<feature type="transmembrane region" description="Helical" evidence="5">
    <location>
        <begin position="58"/>
        <end position="80"/>
    </location>
</feature>
<evidence type="ECO:0000256" key="5">
    <source>
        <dbReference type="SAM" id="Phobius"/>
    </source>
</evidence>
<reference evidence="7" key="1">
    <citation type="submission" date="2017-10" db="EMBL/GenBank/DDBJ databases">
        <authorList>
            <person name="Regsiter A."/>
            <person name="William W."/>
        </authorList>
    </citation>
    <scope>NUCLEOTIDE SEQUENCE [LARGE SCALE GENOMIC DNA]</scope>
</reference>
<dbReference type="Proteomes" id="UP000233769">
    <property type="component" value="Chromosome tk0001"/>
</dbReference>
<accession>A0A2N9ALV5</accession>
<feature type="transmembrane region" description="Helical" evidence="5">
    <location>
        <begin position="86"/>
        <end position="106"/>
    </location>
</feature>
<dbReference type="EMBL" id="LT962688">
    <property type="protein sequence ID" value="SOR28347.1"/>
    <property type="molecule type" value="Genomic_DNA"/>
</dbReference>
<evidence type="ECO:0008006" key="8">
    <source>
        <dbReference type="Google" id="ProtNLM"/>
    </source>
</evidence>
<organism evidence="6 7">
    <name type="scientific">Methylorubrum extorquens</name>
    <name type="common">Methylobacterium dichloromethanicum</name>
    <name type="synonym">Methylobacterium extorquens</name>
    <dbReference type="NCBI Taxonomy" id="408"/>
    <lineage>
        <taxon>Bacteria</taxon>
        <taxon>Pseudomonadati</taxon>
        <taxon>Pseudomonadota</taxon>
        <taxon>Alphaproteobacteria</taxon>
        <taxon>Hyphomicrobiales</taxon>
        <taxon>Methylobacteriaceae</taxon>
        <taxon>Methylorubrum</taxon>
    </lineage>
</organism>
<proteinExistence type="predicted"/>
<comment type="subcellular location">
    <subcellularLocation>
        <location evidence="1">Membrane</location>
        <topology evidence="1">Multi-pass membrane protein</topology>
    </subcellularLocation>
</comment>
<evidence type="ECO:0000256" key="3">
    <source>
        <dbReference type="ARBA" id="ARBA00022989"/>
    </source>
</evidence>
<gene>
    <name evidence="6" type="ORF">TK0001_1745</name>
</gene>
<keyword evidence="2 5" id="KW-0812">Transmembrane</keyword>
<dbReference type="GO" id="GO:0016020">
    <property type="term" value="C:membrane"/>
    <property type="evidence" value="ECO:0007669"/>
    <property type="project" value="UniProtKB-SubCell"/>
</dbReference>
<keyword evidence="4 5" id="KW-0472">Membrane</keyword>
<name>A0A2N9ALV5_METEX</name>